<evidence type="ECO:0000313" key="7">
    <source>
        <dbReference type="EMBL" id="KAB1199412.1"/>
    </source>
</evidence>
<dbReference type="AlphaFoldDB" id="A0A6A1UGM4"/>
<dbReference type="EMBL" id="RXIC02000471">
    <property type="protein sequence ID" value="KAB1199406.1"/>
    <property type="molecule type" value="Genomic_DNA"/>
</dbReference>
<dbReference type="Proteomes" id="UP000516437">
    <property type="component" value="Unassembled WGS sequence"/>
</dbReference>
<gene>
    <name evidence="6" type="ORF">CJ030_MR0G024297</name>
    <name evidence="7" type="ORF">CJ030_MR0G024303</name>
</gene>
<name>A0A6A1UGM4_9ROSI</name>
<protein>
    <recommendedName>
        <fullName evidence="5">GRF-type domain-containing protein</fullName>
    </recommendedName>
</protein>
<organism evidence="6 8">
    <name type="scientific">Morella rubra</name>
    <name type="common">Chinese bayberry</name>
    <dbReference type="NCBI Taxonomy" id="262757"/>
    <lineage>
        <taxon>Eukaryota</taxon>
        <taxon>Viridiplantae</taxon>
        <taxon>Streptophyta</taxon>
        <taxon>Embryophyta</taxon>
        <taxon>Tracheophyta</taxon>
        <taxon>Spermatophyta</taxon>
        <taxon>Magnoliopsida</taxon>
        <taxon>eudicotyledons</taxon>
        <taxon>Gunneridae</taxon>
        <taxon>Pentapetalae</taxon>
        <taxon>rosids</taxon>
        <taxon>fabids</taxon>
        <taxon>Fagales</taxon>
        <taxon>Myricaceae</taxon>
        <taxon>Morella</taxon>
    </lineage>
</organism>
<evidence type="ECO:0000256" key="4">
    <source>
        <dbReference type="SAM" id="MobiDB-lite"/>
    </source>
</evidence>
<dbReference type="GO" id="GO:0008270">
    <property type="term" value="F:zinc ion binding"/>
    <property type="evidence" value="ECO:0007669"/>
    <property type="project" value="UniProtKB-KW"/>
</dbReference>
<accession>A0A6A1UGM4</accession>
<sequence>MNKIDVNAKRSPMHSASQSSSHRSGVSQRGVVFLEDVSCECGLRACLRTSLTDGNPGRQFYGCPMFSGKSFVGVAYLDHNLNLNLSE</sequence>
<reference evidence="6 8" key="2">
    <citation type="journal article" date="2019" name="Plant Biotechnol. J.">
        <title>The red bayberry genome and genetic basis of sex determination.</title>
        <authorList>
            <person name="Jia H.M."/>
            <person name="Jia H.J."/>
            <person name="Cai Q.L."/>
            <person name="Wang Y."/>
            <person name="Zhao H.B."/>
            <person name="Yang W.F."/>
            <person name="Wang G.Y."/>
            <person name="Li Y.H."/>
            <person name="Zhan D.L."/>
            <person name="Shen Y.T."/>
            <person name="Niu Q.F."/>
            <person name="Chang L."/>
            <person name="Qiu J."/>
            <person name="Zhao L."/>
            <person name="Xie H.B."/>
            <person name="Fu W.Y."/>
            <person name="Jin J."/>
            <person name="Li X.W."/>
            <person name="Jiao Y."/>
            <person name="Zhou C.C."/>
            <person name="Tu T."/>
            <person name="Chai C.Y."/>
            <person name="Gao J.L."/>
            <person name="Fan L.J."/>
            <person name="van de Weg E."/>
            <person name="Wang J.Y."/>
            <person name="Gao Z.S."/>
        </authorList>
    </citation>
    <scope>NUCLEOTIDE SEQUENCE [LARGE SCALE GENOMIC DNA]</scope>
    <source>
        <tissue evidence="6">Leaves</tissue>
    </source>
</reference>
<evidence type="ECO:0000256" key="2">
    <source>
        <dbReference type="ARBA" id="ARBA00022771"/>
    </source>
</evidence>
<keyword evidence="8" id="KW-1185">Reference proteome</keyword>
<evidence type="ECO:0000313" key="6">
    <source>
        <dbReference type="EMBL" id="KAB1199406.1"/>
    </source>
</evidence>
<feature type="region of interest" description="Disordered" evidence="4">
    <location>
        <begin position="1"/>
        <end position="27"/>
    </location>
</feature>
<evidence type="ECO:0000313" key="8">
    <source>
        <dbReference type="Proteomes" id="UP000516437"/>
    </source>
</evidence>
<keyword evidence="1" id="KW-0479">Metal-binding</keyword>
<feature type="domain" description="GRF-type" evidence="5">
    <location>
        <begin position="37"/>
        <end position="69"/>
    </location>
</feature>
<dbReference type="OrthoDB" id="2822301at2759"/>
<evidence type="ECO:0000259" key="5">
    <source>
        <dbReference type="Pfam" id="PF06839"/>
    </source>
</evidence>
<comment type="caution">
    <text evidence="6">The sequence shown here is derived from an EMBL/GenBank/DDBJ whole genome shotgun (WGS) entry which is preliminary data.</text>
</comment>
<keyword evidence="2" id="KW-0863">Zinc-finger</keyword>
<feature type="compositionally biased region" description="Low complexity" evidence="4">
    <location>
        <begin position="14"/>
        <end position="27"/>
    </location>
</feature>
<dbReference type="InterPro" id="IPR010666">
    <property type="entry name" value="Znf_GRF"/>
</dbReference>
<proteinExistence type="predicted"/>
<dbReference type="Pfam" id="PF06839">
    <property type="entry name" value="Zn_ribbon_GRF"/>
    <property type="match status" value="1"/>
</dbReference>
<evidence type="ECO:0000256" key="3">
    <source>
        <dbReference type="ARBA" id="ARBA00022833"/>
    </source>
</evidence>
<evidence type="ECO:0000256" key="1">
    <source>
        <dbReference type="ARBA" id="ARBA00022723"/>
    </source>
</evidence>
<reference evidence="6" key="1">
    <citation type="submission" date="2018-07" db="EMBL/GenBank/DDBJ databases">
        <authorList>
            <person name="Gao Z.-S."/>
            <person name="Jia H.-M."/>
            <person name="Jia H.-J."/>
            <person name="Cai Q.-L."/>
            <person name="Wang Y."/>
            <person name="Zhao H.-B."/>
        </authorList>
    </citation>
    <scope>NUCLEOTIDE SEQUENCE</scope>
    <source>
        <tissue evidence="6">Leaves</tissue>
    </source>
</reference>
<keyword evidence="3" id="KW-0862">Zinc</keyword>
<dbReference type="EMBL" id="RXIC02000471">
    <property type="protein sequence ID" value="KAB1199412.1"/>
    <property type="molecule type" value="Genomic_DNA"/>
</dbReference>
<reference evidence="6" key="3">
    <citation type="submission" date="2019-09" db="EMBL/GenBank/DDBJ databases">
        <authorList>
            <person name="Gao Z."/>
        </authorList>
    </citation>
    <scope>NUCLEOTIDE SEQUENCE</scope>
    <source>
        <tissue evidence="6">Leaves</tissue>
    </source>
</reference>